<dbReference type="GO" id="GO:0045892">
    <property type="term" value="P:negative regulation of DNA-templated transcription"/>
    <property type="evidence" value="ECO:0007669"/>
    <property type="project" value="InterPro"/>
</dbReference>
<dbReference type="PRINTS" id="PR00400">
    <property type="entry name" value="TETREPRESSOR"/>
</dbReference>
<organism evidence="6 7">
    <name type="scientific">Glutamicibacter soli</name>
    <dbReference type="NCBI Taxonomy" id="453836"/>
    <lineage>
        <taxon>Bacteria</taxon>
        <taxon>Bacillati</taxon>
        <taxon>Actinomycetota</taxon>
        <taxon>Actinomycetes</taxon>
        <taxon>Micrococcales</taxon>
        <taxon>Micrococcaceae</taxon>
        <taxon>Glutamicibacter</taxon>
    </lineage>
</organism>
<keyword evidence="3" id="KW-0238">DNA-binding</keyword>
<keyword evidence="4" id="KW-0804">Transcription</keyword>
<keyword evidence="1" id="KW-0678">Repressor</keyword>
<dbReference type="Pfam" id="PF02909">
    <property type="entry name" value="TetR_C_1"/>
    <property type="match status" value="1"/>
</dbReference>
<dbReference type="GO" id="GO:0003700">
    <property type="term" value="F:DNA-binding transcription factor activity"/>
    <property type="evidence" value="ECO:0007669"/>
    <property type="project" value="TreeGrafter"/>
</dbReference>
<evidence type="ECO:0000313" key="7">
    <source>
        <dbReference type="Proteomes" id="UP000252167"/>
    </source>
</evidence>
<evidence type="ECO:0000256" key="2">
    <source>
        <dbReference type="ARBA" id="ARBA00023015"/>
    </source>
</evidence>
<dbReference type="PANTHER" id="PTHR30055:SF151">
    <property type="entry name" value="TRANSCRIPTIONAL REGULATORY PROTEIN"/>
    <property type="match status" value="1"/>
</dbReference>
<dbReference type="InterPro" id="IPR036271">
    <property type="entry name" value="Tet_transcr_reg_TetR-rel_C_sf"/>
</dbReference>
<reference evidence="6 7" key="1">
    <citation type="submission" date="2018-01" db="EMBL/GenBank/DDBJ databases">
        <title>Glutamicibacter soli strain NHPC-3 Whole genome sequence and assembly.</title>
        <authorList>
            <person name="Choudhury P."/>
            <person name="Gupta D."/>
            <person name="Sengupta K."/>
            <person name="Jawed A."/>
            <person name="Sultana N."/>
            <person name="Saha P."/>
        </authorList>
    </citation>
    <scope>NUCLEOTIDE SEQUENCE [LARGE SCALE GENOMIC DNA]</scope>
    <source>
        <strain evidence="6 7">NHPC-3</strain>
    </source>
</reference>
<dbReference type="EMBL" id="POAF01000003">
    <property type="protein sequence ID" value="RBM01763.1"/>
    <property type="molecule type" value="Genomic_DNA"/>
</dbReference>
<dbReference type="InterPro" id="IPR050109">
    <property type="entry name" value="HTH-type_TetR-like_transc_reg"/>
</dbReference>
<feature type="domain" description="Tetracycline repressor TetR C-terminal" evidence="5">
    <location>
        <begin position="71"/>
        <end position="175"/>
    </location>
</feature>
<evidence type="ECO:0000256" key="3">
    <source>
        <dbReference type="ARBA" id="ARBA00023125"/>
    </source>
</evidence>
<dbReference type="Proteomes" id="UP000252167">
    <property type="component" value="Unassembled WGS sequence"/>
</dbReference>
<accession>A0A365YI96</accession>
<gene>
    <name evidence="6" type="ORF">C1H84_07935</name>
</gene>
<dbReference type="GO" id="GO:0000976">
    <property type="term" value="F:transcription cis-regulatory region binding"/>
    <property type="evidence" value="ECO:0007669"/>
    <property type="project" value="TreeGrafter"/>
</dbReference>
<dbReference type="GO" id="GO:0046677">
    <property type="term" value="P:response to antibiotic"/>
    <property type="evidence" value="ECO:0007669"/>
    <property type="project" value="InterPro"/>
</dbReference>
<dbReference type="SUPFAM" id="SSF48498">
    <property type="entry name" value="Tetracyclin repressor-like, C-terminal domain"/>
    <property type="match status" value="1"/>
</dbReference>
<evidence type="ECO:0000313" key="6">
    <source>
        <dbReference type="EMBL" id="RBM01763.1"/>
    </source>
</evidence>
<name>A0A365YI96_9MICC</name>
<evidence type="ECO:0000256" key="4">
    <source>
        <dbReference type="ARBA" id="ARBA00023163"/>
    </source>
</evidence>
<evidence type="ECO:0000256" key="1">
    <source>
        <dbReference type="ARBA" id="ARBA00022491"/>
    </source>
</evidence>
<dbReference type="SUPFAM" id="SSF46689">
    <property type="entry name" value="Homeodomain-like"/>
    <property type="match status" value="1"/>
</dbReference>
<dbReference type="AlphaFoldDB" id="A0A365YI96"/>
<keyword evidence="2" id="KW-0805">Transcription regulation</keyword>
<protein>
    <submittedName>
        <fullName evidence="6">TetR family transcriptional regulator</fullName>
    </submittedName>
</protein>
<dbReference type="InterPro" id="IPR009057">
    <property type="entry name" value="Homeodomain-like_sf"/>
</dbReference>
<evidence type="ECO:0000259" key="5">
    <source>
        <dbReference type="Pfam" id="PF02909"/>
    </source>
</evidence>
<keyword evidence="7" id="KW-1185">Reference proteome</keyword>
<comment type="caution">
    <text evidence="6">The sequence shown here is derived from an EMBL/GenBank/DDBJ whole genome shotgun (WGS) entry which is preliminary data.</text>
</comment>
<dbReference type="Gene3D" id="1.10.357.10">
    <property type="entry name" value="Tetracycline Repressor, domain 2"/>
    <property type="match status" value="1"/>
</dbReference>
<dbReference type="InterPro" id="IPR004111">
    <property type="entry name" value="Repressor_TetR_C"/>
</dbReference>
<proteinExistence type="predicted"/>
<dbReference type="InterPro" id="IPR003012">
    <property type="entry name" value="Tet_transcr_reg_TetR"/>
</dbReference>
<sequence>MDAMARPSKPKLSPDAIAAAALKLIDKHGEFTLPQLAKALSVTASSLYNHVAGKDEIIELMRGRAMSAISLPDGDSGDWQETVRQIATSYWESYSKHPRLIPLLTSHTVRDRTTLRVYDALAQTLAQAGFPPADRLHAITIIDSFVLGSALDAAAPEIVWEANDSSGHEFKEALDAGLQLEQRARLTFHKGLELILLGLGNIRSS</sequence>
<dbReference type="PANTHER" id="PTHR30055">
    <property type="entry name" value="HTH-TYPE TRANSCRIPTIONAL REGULATOR RUTR"/>
    <property type="match status" value="1"/>
</dbReference>